<evidence type="ECO:0000256" key="1">
    <source>
        <dbReference type="HAMAP-Rule" id="MF_01917"/>
    </source>
</evidence>
<gene>
    <name evidence="1" type="primary">clsB</name>
    <name evidence="3" type="ORF">CFter6_0892</name>
</gene>
<keyword evidence="1" id="KW-0444">Lipid biosynthesis</keyword>
<dbReference type="PATRIC" id="fig|158899.10.peg.910"/>
<keyword evidence="1" id="KW-1003">Cell membrane</keyword>
<feature type="active site" evidence="1">
    <location>
        <position position="295"/>
    </location>
</feature>
<evidence type="ECO:0000313" key="3">
    <source>
        <dbReference type="EMBL" id="AMO93616.1"/>
    </source>
</evidence>
<dbReference type="InterPro" id="IPR001736">
    <property type="entry name" value="PLipase_D/transphosphatidylase"/>
</dbReference>
<keyword evidence="1" id="KW-0594">Phospholipid biosynthesis</keyword>
<evidence type="ECO:0000259" key="2">
    <source>
        <dbReference type="PROSITE" id="PS50035"/>
    </source>
</evidence>
<accession>A0A127P738</accession>
<dbReference type="OrthoDB" id="9762009at2"/>
<comment type="function">
    <text evidence="1">Catalyzes the phosphatidyl group transfer from one phosphatidylglycerol molecule to another to form cardiolipin (CL) (diphosphatidylglycerol) and glycerol.</text>
</comment>
<protein>
    <recommendedName>
        <fullName evidence="1">Cardiolipin synthase B</fullName>
        <shortName evidence="1">CL synthase</shortName>
        <ecNumber evidence="1">2.7.8.-</ecNumber>
    </recommendedName>
</protein>
<evidence type="ECO:0000313" key="4">
    <source>
        <dbReference type="Proteomes" id="UP000072421"/>
    </source>
</evidence>
<dbReference type="GO" id="GO:0008808">
    <property type="term" value="F:cardiolipin synthase activity"/>
    <property type="evidence" value="ECO:0007669"/>
    <property type="project" value="InterPro"/>
</dbReference>
<feature type="active site" evidence="1">
    <location>
        <position position="109"/>
    </location>
</feature>
<dbReference type="AlphaFoldDB" id="A0A127P738"/>
<feature type="active site" evidence="1">
    <location>
        <position position="297"/>
    </location>
</feature>
<dbReference type="PANTHER" id="PTHR21248">
    <property type="entry name" value="CARDIOLIPIN SYNTHASE"/>
    <property type="match status" value="1"/>
</dbReference>
<keyword evidence="1" id="KW-0808">Transferase</keyword>
<dbReference type="InterPro" id="IPR025202">
    <property type="entry name" value="PLD-like_dom"/>
</dbReference>
<dbReference type="InterPro" id="IPR030872">
    <property type="entry name" value="Cardiolipin_synth_ClsB"/>
</dbReference>
<keyword evidence="1" id="KW-0472">Membrane</keyword>
<dbReference type="PANTHER" id="PTHR21248:SF22">
    <property type="entry name" value="PHOSPHOLIPASE D"/>
    <property type="match status" value="1"/>
</dbReference>
<dbReference type="GO" id="GO:0032049">
    <property type="term" value="P:cardiolipin biosynthetic process"/>
    <property type="evidence" value="ECO:0007669"/>
    <property type="project" value="InterPro"/>
</dbReference>
<dbReference type="Proteomes" id="UP000072421">
    <property type="component" value="Chromosome"/>
</dbReference>
<dbReference type="HAMAP" id="MF_01917">
    <property type="entry name" value="Cardiolipin_synth_ClsB"/>
    <property type="match status" value="1"/>
</dbReference>
<proteinExistence type="inferred from homology"/>
<dbReference type="GO" id="GO:0005886">
    <property type="term" value="C:plasma membrane"/>
    <property type="evidence" value="ECO:0007669"/>
    <property type="project" value="UniProtKB-SubCell"/>
</dbReference>
<comment type="similarity">
    <text evidence="1">Belongs to the phospholipase D family. Cardiolipin synthase subfamily. ClsB sub-subfamily.</text>
</comment>
<dbReference type="Pfam" id="PF13091">
    <property type="entry name" value="PLDc_2"/>
    <property type="match status" value="2"/>
</dbReference>
<dbReference type="Gene3D" id="3.30.870.10">
    <property type="entry name" value="Endonuclease Chain A"/>
    <property type="match status" value="2"/>
</dbReference>
<dbReference type="SMART" id="SM00155">
    <property type="entry name" value="PLDc"/>
    <property type="match status" value="2"/>
</dbReference>
<dbReference type="RefSeq" id="WP_061538860.1">
    <property type="nucleotide sequence ID" value="NZ_CP013232.1"/>
</dbReference>
<feature type="domain" description="PLD phosphodiesterase" evidence="2">
    <location>
        <begin position="290"/>
        <end position="317"/>
    </location>
</feature>
<comment type="subcellular location">
    <subcellularLocation>
        <location evidence="1">Cell membrane</location>
        <topology evidence="1">Peripheral membrane protein</topology>
    </subcellularLocation>
</comment>
<keyword evidence="1" id="KW-1208">Phospholipid metabolism</keyword>
<feature type="active site" evidence="1">
    <location>
        <position position="302"/>
    </location>
</feature>
<dbReference type="SUPFAM" id="SSF56024">
    <property type="entry name" value="Phospholipase D/nuclease"/>
    <property type="match status" value="2"/>
</dbReference>
<sequence>MRAVNLCADNHITLLHNGAAFFPALIAAIDAARIEIYLETYIFADDQTAQLVQQALTRAVQRGVAVRVIADWLGTGRQRSVSLQQEFTASGVMYRSFNPWFRRGVARMHRKICVVDRQVGFVGGLNIIDDMVSDDDLRQPLPAPRWDFAVGISGTLVNVIHIELEAQWLRLGEMKLLARFQQFKRTRFKGGGVAHGPASAGLVLRDNLRNRRTIQRAYLQALGHARQSALLTSPYFAPSRKLRRGLEQAALRGVDVTLLLGVGQFRLQDAVSHSYYPKLLKAGVKIVEYRKTALHAKVAVIDDDWATVGSSNFDGFSLLVNQEANVVVMDADFSRALRQQIASGIADGEPISADAFNHRSWRARLWHGTAFFLYRFLMRIITIGDGER</sequence>
<dbReference type="EC" id="2.7.8.-" evidence="1"/>
<reference evidence="3 4" key="1">
    <citation type="submission" date="2015-11" db="EMBL/GenBank/DDBJ databases">
        <title>Exploring the genomic traits of fungus-feeding bacterial genus Collimonas.</title>
        <authorList>
            <person name="Song C."/>
            <person name="Schmidt R."/>
            <person name="de Jager V."/>
            <person name="Krzyzanowska D."/>
            <person name="Jongedijk E."/>
            <person name="Cankar K."/>
            <person name="Beekwilder J."/>
            <person name="van Veen A."/>
            <person name="de Boer W."/>
            <person name="van Veen J.A."/>
            <person name="Garbeva P."/>
        </authorList>
    </citation>
    <scope>NUCLEOTIDE SEQUENCE [LARGE SCALE GENOMIC DNA]</scope>
    <source>
        <strain evidence="3 4">Ter6</strain>
    </source>
</reference>
<comment type="catalytic activity">
    <reaction evidence="1">
        <text>2 a 1,2-diacyl-sn-glycero-3-phospho-(1'-sn-glycerol) = a cardiolipin + glycerol</text>
        <dbReference type="Rhea" id="RHEA:31451"/>
        <dbReference type="ChEBI" id="CHEBI:17754"/>
        <dbReference type="ChEBI" id="CHEBI:62237"/>
        <dbReference type="ChEBI" id="CHEBI:64716"/>
    </reaction>
</comment>
<organism evidence="3">
    <name type="scientific">Collimonas fungivorans</name>
    <dbReference type="NCBI Taxonomy" id="158899"/>
    <lineage>
        <taxon>Bacteria</taxon>
        <taxon>Pseudomonadati</taxon>
        <taxon>Pseudomonadota</taxon>
        <taxon>Betaproteobacteria</taxon>
        <taxon>Burkholderiales</taxon>
        <taxon>Oxalobacteraceae</taxon>
        <taxon>Collimonas</taxon>
    </lineage>
</organism>
<feature type="domain" description="PLD phosphodiesterase" evidence="2">
    <location>
        <begin position="104"/>
        <end position="131"/>
    </location>
</feature>
<dbReference type="EMBL" id="CP013232">
    <property type="protein sequence ID" value="AMO93616.1"/>
    <property type="molecule type" value="Genomic_DNA"/>
</dbReference>
<dbReference type="PROSITE" id="PS50035">
    <property type="entry name" value="PLD"/>
    <property type="match status" value="2"/>
</dbReference>
<dbReference type="CDD" id="cd09159">
    <property type="entry name" value="PLDc_ybhO_like_2"/>
    <property type="match status" value="1"/>
</dbReference>
<keyword evidence="1" id="KW-0443">Lipid metabolism</keyword>
<dbReference type="CDD" id="cd09110">
    <property type="entry name" value="PLDc_CLS_1"/>
    <property type="match status" value="1"/>
</dbReference>
<name>A0A127P738_9BURK</name>
<feature type="active site" evidence="1">
    <location>
        <position position="116"/>
    </location>
</feature>
<feature type="active site" evidence="1">
    <location>
        <position position="111"/>
    </location>
</feature>